<dbReference type="PANTHER" id="PTHR46331">
    <property type="entry name" value="VALACYCLOVIR HYDROLASE"/>
    <property type="match status" value="1"/>
</dbReference>
<name>A0A8H3B9B3_9AGAM</name>
<feature type="chain" id="PRO_5034038154" description="AB hydrolase-1 domain-containing protein" evidence="2">
    <location>
        <begin position="23"/>
        <end position="294"/>
    </location>
</feature>
<dbReference type="PANTHER" id="PTHR46331:SF2">
    <property type="entry name" value="VALACYCLOVIR HYDROLASE"/>
    <property type="match status" value="1"/>
</dbReference>
<dbReference type="SUPFAM" id="SSF53474">
    <property type="entry name" value="alpha/beta-Hydrolases"/>
    <property type="match status" value="1"/>
</dbReference>
<dbReference type="EMBL" id="CAJMWQ010001458">
    <property type="protein sequence ID" value="CAE6451437.1"/>
    <property type="molecule type" value="Genomic_DNA"/>
</dbReference>
<reference evidence="4" key="1">
    <citation type="submission" date="2021-01" db="EMBL/GenBank/DDBJ databases">
        <authorList>
            <person name="Kaushik A."/>
        </authorList>
    </citation>
    <scope>NUCLEOTIDE SEQUENCE</scope>
    <source>
        <strain evidence="4">AG1-1B</strain>
    </source>
</reference>
<organism evidence="4 5">
    <name type="scientific">Rhizoctonia solani</name>
    <dbReference type="NCBI Taxonomy" id="456999"/>
    <lineage>
        <taxon>Eukaryota</taxon>
        <taxon>Fungi</taxon>
        <taxon>Dikarya</taxon>
        <taxon>Basidiomycota</taxon>
        <taxon>Agaricomycotina</taxon>
        <taxon>Agaricomycetes</taxon>
        <taxon>Cantharellales</taxon>
        <taxon>Ceratobasidiaceae</taxon>
        <taxon>Rhizoctonia</taxon>
    </lineage>
</organism>
<feature type="region of interest" description="Disordered" evidence="1">
    <location>
        <begin position="29"/>
        <end position="48"/>
    </location>
</feature>
<evidence type="ECO:0000313" key="5">
    <source>
        <dbReference type="Proteomes" id="UP000663826"/>
    </source>
</evidence>
<keyword evidence="2" id="KW-0732">Signal</keyword>
<evidence type="ECO:0000259" key="3">
    <source>
        <dbReference type="Pfam" id="PF00561"/>
    </source>
</evidence>
<dbReference type="GO" id="GO:0017171">
    <property type="term" value="F:serine hydrolase activity"/>
    <property type="evidence" value="ECO:0007669"/>
    <property type="project" value="TreeGrafter"/>
</dbReference>
<dbReference type="Proteomes" id="UP000663826">
    <property type="component" value="Unassembled WGS sequence"/>
</dbReference>
<feature type="signal peptide" evidence="2">
    <location>
        <begin position="1"/>
        <end position="22"/>
    </location>
</feature>
<dbReference type="Gene3D" id="3.40.50.1820">
    <property type="entry name" value="alpha/beta hydrolase"/>
    <property type="match status" value="1"/>
</dbReference>
<protein>
    <recommendedName>
        <fullName evidence="3">AB hydrolase-1 domain-containing protein</fullName>
    </recommendedName>
</protein>
<sequence>MVLSRASLLLAVAACITAQASSVPLSRSSTPVWETLPPTPTLPGNPVGTKTPINGVQIWHTAFGKRDPSKLPVIMLHGGFASSRWWGNQVESLMKNHYVIVMDTRGQGRSTMDSTPFTYDLFAEDTAALLKTLGISKAAWIGWSDGGDTILSALLNPKIAPMVARGFTTGANHSPDAANLTYFDTEIFQEVFPRIFSEYEALQPDGNVTALNEAITVLGSTQPMWTKADLQKIKLGSKLTLSWGDHEETINLSEPGFMHDAIPGSKLVLAKNVSHFGMLQDPKQFSTLLERFLA</sequence>
<dbReference type="Pfam" id="PF00561">
    <property type="entry name" value="Abhydrolase_1"/>
    <property type="match status" value="1"/>
</dbReference>
<dbReference type="InterPro" id="IPR029058">
    <property type="entry name" value="AB_hydrolase_fold"/>
</dbReference>
<proteinExistence type="predicted"/>
<evidence type="ECO:0000256" key="1">
    <source>
        <dbReference type="SAM" id="MobiDB-lite"/>
    </source>
</evidence>
<evidence type="ECO:0000256" key="2">
    <source>
        <dbReference type="SAM" id="SignalP"/>
    </source>
</evidence>
<accession>A0A8H3B9B3</accession>
<gene>
    <name evidence="4" type="ORF">RDB_LOCUS79261</name>
</gene>
<feature type="domain" description="AB hydrolase-1" evidence="3">
    <location>
        <begin position="72"/>
        <end position="171"/>
    </location>
</feature>
<dbReference type="InterPro" id="IPR000073">
    <property type="entry name" value="AB_hydrolase_1"/>
</dbReference>
<dbReference type="AlphaFoldDB" id="A0A8H3B9B3"/>
<evidence type="ECO:0000313" key="4">
    <source>
        <dbReference type="EMBL" id="CAE6451437.1"/>
    </source>
</evidence>
<comment type="caution">
    <text evidence="4">The sequence shown here is derived from an EMBL/GenBank/DDBJ whole genome shotgun (WGS) entry which is preliminary data.</text>
</comment>